<dbReference type="RefSeq" id="WP_091198980.1">
    <property type="nucleotide sequence ID" value="NZ_FOKC01000005.1"/>
</dbReference>
<name>A0A1I0ZBP7_9ACTN</name>
<dbReference type="STRING" id="748909.SAMN05192575_105187"/>
<gene>
    <name evidence="1" type="ORF">SAMN05192575_105187</name>
</gene>
<organism evidence="1 2">
    <name type="scientific">Nocardioides alpinus</name>
    <dbReference type="NCBI Taxonomy" id="748909"/>
    <lineage>
        <taxon>Bacteria</taxon>
        <taxon>Bacillati</taxon>
        <taxon>Actinomycetota</taxon>
        <taxon>Actinomycetes</taxon>
        <taxon>Propionibacteriales</taxon>
        <taxon>Nocardioidaceae</taxon>
        <taxon>Nocardioides</taxon>
    </lineage>
</organism>
<dbReference type="Proteomes" id="UP000199113">
    <property type="component" value="Unassembled WGS sequence"/>
</dbReference>
<dbReference type="OrthoDB" id="3680805at2"/>
<evidence type="ECO:0000313" key="2">
    <source>
        <dbReference type="Proteomes" id="UP000199113"/>
    </source>
</evidence>
<sequence length="174" mass="19438">MSGRSVQLDGHLGRVLILLRHFGSTGETPLEGLTKLAKLDFLMRYPAFTDRLLAELGADWELGTEPTESEQLAVESRMVRYKYGPWDDRYYPVLGSLAGLGLITVTKKGRALVMNLTVSGAAVAADLANHEDWSQVDLRASFLHRHFDVTGSRLKKLIYTKLPEVVDRPIRTTI</sequence>
<reference evidence="1" key="1">
    <citation type="submission" date="2016-10" db="EMBL/GenBank/DDBJ databases">
        <authorList>
            <person name="de Groot N.N."/>
        </authorList>
    </citation>
    <scope>NUCLEOTIDE SEQUENCE [LARGE SCALE GENOMIC DNA]</scope>
    <source>
        <strain evidence="1">CGMCC 1.10697</strain>
    </source>
</reference>
<protein>
    <submittedName>
        <fullName evidence="1">Uncharacterized protein</fullName>
    </submittedName>
</protein>
<proteinExistence type="predicted"/>
<accession>A0A1I0ZBP7</accession>
<dbReference type="EMBL" id="FOKC01000005">
    <property type="protein sequence ID" value="SFB22822.1"/>
    <property type="molecule type" value="Genomic_DNA"/>
</dbReference>
<evidence type="ECO:0000313" key="1">
    <source>
        <dbReference type="EMBL" id="SFB22822.1"/>
    </source>
</evidence>
<dbReference type="AlphaFoldDB" id="A0A1I0ZBP7"/>